<evidence type="ECO:0000313" key="4">
    <source>
        <dbReference type="EMBL" id="UOR07751.1"/>
    </source>
</evidence>
<evidence type="ECO:0000313" key="5">
    <source>
        <dbReference type="Proteomes" id="UP000829925"/>
    </source>
</evidence>
<dbReference type="KEGG" id="haei:MUN82_22200"/>
<feature type="domain" description="Fido" evidence="3">
    <location>
        <begin position="100"/>
        <end position="242"/>
    </location>
</feature>
<dbReference type="PROSITE" id="PS51459">
    <property type="entry name" value="FIDO"/>
    <property type="match status" value="1"/>
</dbReference>
<dbReference type="GO" id="GO:0005524">
    <property type="term" value="F:ATP binding"/>
    <property type="evidence" value="ECO:0007669"/>
    <property type="project" value="UniProtKB-KW"/>
</dbReference>
<reference evidence="4 5" key="1">
    <citation type="submission" date="2022-04" db="EMBL/GenBank/DDBJ databases">
        <title>Hymenobacter sp. isolated from the air.</title>
        <authorList>
            <person name="Won M."/>
            <person name="Lee C.-M."/>
            <person name="Woen H.-Y."/>
            <person name="Kwon S.-W."/>
        </authorList>
    </citation>
    <scope>NUCLEOTIDE SEQUENCE [LARGE SCALE GENOMIC DNA]</scope>
    <source>
        <strain evidence="5">5413 J-13</strain>
        <plasmid evidence="4 5">unnamed1</plasmid>
    </source>
</reference>
<dbReference type="InterPro" id="IPR040198">
    <property type="entry name" value="Fido_containing"/>
</dbReference>
<evidence type="ECO:0000256" key="1">
    <source>
        <dbReference type="PIRSR" id="PIRSR640198-1"/>
    </source>
</evidence>
<protein>
    <submittedName>
        <fullName evidence="4">Fic family protein</fullName>
    </submittedName>
</protein>
<keyword evidence="4" id="KW-0614">Plasmid</keyword>
<dbReference type="AlphaFoldDB" id="A0A8T9T274"/>
<proteinExistence type="predicted"/>
<feature type="binding site" evidence="2">
    <location>
        <begin position="188"/>
        <end position="195"/>
    </location>
    <ligand>
        <name>ATP</name>
        <dbReference type="ChEBI" id="CHEBI:30616"/>
    </ligand>
</feature>
<feature type="active site" evidence="1">
    <location>
        <position position="184"/>
    </location>
</feature>
<evidence type="ECO:0000256" key="2">
    <source>
        <dbReference type="PIRSR" id="PIRSR640198-2"/>
    </source>
</evidence>
<name>A0A8T9T274_9BACT</name>
<keyword evidence="5" id="KW-1185">Reference proteome</keyword>
<dbReference type="Pfam" id="PF02661">
    <property type="entry name" value="Fic"/>
    <property type="match status" value="1"/>
</dbReference>
<dbReference type="InterPro" id="IPR003812">
    <property type="entry name" value="Fido"/>
</dbReference>
<organism evidence="4 5">
    <name type="scientific">Hymenobacter aerilatus</name>
    <dbReference type="NCBI Taxonomy" id="2932251"/>
    <lineage>
        <taxon>Bacteria</taxon>
        <taxon>Pseudomonadati</taxon>
        <taxon>Bacteroidota</taxon>
        <taxon>Cytophagia</taxon>
        <taxon>Cytophagales</taxon>
        <taxon>Hymenobacteraceae</taxon>
        <taxon>Hymenobacter</taxon>
    </lineage>
</organism>
<keyword evidence="2" id="KW-0547">Nucleotide-binding</keyword>
<dbReference type="SUPFAM" id="SSF140931">
    <property type="entry name" value="Fic-like"/>
    <property type="match status" value="1"/>
</dbReference>
<geneLocation type="plasmid" evidence="4 5">
    <name>unnamed1</name>
</geneLocation>
<dbReference type="InterPro" id="IPR036597">
    <property type="entry name" value="Fido-like_dom_sf"/>
</dbReference>
<evidence type="ECO:0000259" key="3">
    <source>
        <dbReference type="PROSITE" id="PS51459"/>
    </source>
</evidence>
<gene>
    <name evidence="4" type="ORF">MUN82_22200</name>
</gene>
<dbReference type="RefSeq" id="WP_196294830.1">
    <property type="nucleotide sequence ID" value="NZ_CP095054.1"/>
</dbReference>
<sequence length="259" mass="28791">MTWTEIEHLTELVQQLPPVRQQTSQQLSQVMVSAHSTMIEGSRVTVLEAMDFLLGEAPTLGPGKPLEGYDMLGDHARALDLALERADARQLPGPAFLRELAGAVMRSTGRLTNTALGTVDPTQGDLRRNNVFIVGASSFPNAQKVPALVAALVGELRERMPAVATLREQLELAFEAHQRLVSIHPFNDGNGRTSRLLMNYVQRYYGQPLTIVFREDRQAYFEALEQSRVTEDLAVFMDFMRGQHGKSLTYQLSASVPRT</sequence>
<keyword evidence="2" id="KW-0067">ATP-binding</keyword>
<dbReference type="PANTHER" id="PTHR13504:SF38">
    <property type="entry name" value="FIDO DOMAIN-CONTAINING PROTEIN"/>
    <property type="match status" value="1"/>
</dbReference>
<dbReference type="Gene3D" id="1.10.3290.10">
    <property type="entry name" value="Fido-like domain"/>
    <property type="match status" value="1"/>
</dbReference>
<accession>A0A8T9T274</accession>
<dbReference type="Proteomes" id="UP000829925">
    <property type="component" value="Plasmid unnamed1"/>
</dbReference>
<dbReference type="PANTHER" id="PTHR13504">
    <property type="entry name" value="FIDO DOMAIN-CONTAINING PROTEIN DDB_G0283145"/>
    <property type="match status" value="1"/>
</dbReference>
<dbReference type="EMBL" id="CP095054">
    <property type="protein sequence ID" value="UOR07751.1"/>
    <property type="molecule type" value="Genomic_DNA"/>
</dbReference>